<evidence type="ECO:0000313" key="1">
    <source>
        <dbReference type="EMBL" id="CDW30426.1"/>
    </source>
</evidence>
<proteinExistence type="predicted"/>
<dbReference type="EMBL" id="HACA01013065">
    <property type="protein sequence ID" value="CDW30426.1"/>
    <property type="molecule type" value="Transcribed_RNA"/>
</dbReference>
<sequence length="65" mass="7567">CWARRDICNHPCCNCPLSLTQHYLTSSFVTIKKIQKCFHFVYGIFSIGHVFTGRSEIVIIFNEQD</sequence>
<accession>A0A0K2TYJ1</accession>
<dbReference type="AlphaFoldDB" id="A0A0K2TYJ1"/>
<feature type="non-terminal residue" evidence="1">
    <location>
        <position position="1"/>
    </location>
</feature>
<reference evidence="1" key="1">
    <citation type="submission" date="2014-05" db="EMBL/GenBank/DDBJ databases">
        <authorList>
            <person name="Chronopoulou M."/>
        </authorList>
    </citation>
    <scope>NUCLEOTIDE SEQUENCE</scope>
    <source>
        <tissue evidence="1">Whole organism</tissue>
    </source>
</reference>
<organism evidence="1">
    <name type="scientific">Lepeophtheirus salmonis</name>
    <name type="common">Salmon louse</name>
    <name type="synonym">Caligus salmonis</name>
    <dbReference type="NCBI Taxonomy" id="72036"/>
    <lineage>
        <taxon>Eukaryota</taxon>
        <taxon>Metazoa</taxon>
        <taxon>Ecdysozoa</taxon>
        <taxon>Arthropoda</taxon>
        <taxon>Crustacea</taxon>
        <taxon>Multicrustacea</taxon>
        <taxon>Hexanauplia</taxon>
        <taxon>Copepoda</taxon>
        <taxon>Siphonostomatoida</taxon>
        <taxon>Caligidae</taxon>
        <taxon>Lepeophtheirus</taxon>
    </lineage>
</organism>
<name>A0A0K2TYJ1_LEPSM</name>
<protein>
    <submittedName>
        <fullName evidence="1">Uncharacterized protein</fullName>
    </submittedName>
</protein>